<dbReference type="HOGENOM" id="CLU_1260959_0_0_0"/>
<protein>
    <submittedName>
        <fullName evidence="2">Uncharacterized protein</fullName>
    </submittedName>
</protein>
<dbReference type="Gene3D" id="1.20.5.1000">
    <property type="entry name" value="arf6 gtpase in complex with a specific effector, jip4"/>
    <property type="match status" value="1"/>
</dbReference>
<dbReference type="AlphaFoldDB" id="B9L2V4"/>
<evidence type="ECO:0000313" key="3">
    <source>
        <dbReference type="Proteomes" id="UP000000447"/>
    </source>
</evidence>
<feature type="coiled-coil region" evidence="1">
    <location>
        <begin position="59"/>
        <end position="149"/>
    </location>
</feature>
<geneLocation type="plasmid" evidence="3">
    <name>Tros</name>
</geneLocation>
<keyword evidence="2" id="KW-0614">Plasmid</keyword>
<gene>
    <name evidence="2" type="ordered locus">trd_A0118</name>
</gene>
<dbReference type="KEGG" id="tro:trd_A0118"/>
<evidence type="ECO:0000313" key="2">
    <source>
        <dbReference type="EMBL" id="ACM07222.1"/>
    </source>
</evidence>
<evidence type="ECO:0000256" key="1">
    <source>
        <dbReference type="SAM" id="Coils"/>
    </source>
</evidence>
<sequence>MPRSSAASASAPAPGRNRTVTLLGILSGLLLLALLASGALAYVELDRRQARERALGEQIASLSQANRDFQTQVQSLTSERDRLATERDQLIGERDRLQSRLNELMATNAEQEKRIQELTGQVQEQSRQLSQVREEATRQQQRAETAENIGSILTRVVLLDDQIHNEFDNLIDAMTDMQNAYRYGDRIAFANAYERGLQAARRLDQLFAQRDQLLAQLGF</sequence>
<reference evidence="2 3" key="1">
    <citation type="journal article" date="2009" name="PLoS ONE">
        <title>Complete genome sequence of the aerobic CO-oxidizing thermophile Thermomicrobium roseum.</title>
        <authorList>
            <person name="Wu D."/>
            <person name="Raymond J."/>
            <person name="Wu M."/>
            <person name="Chatterji S."/>
            <person name="Ren Q."/>
            <person name="Graham J.E."/>
            <person name="Bryant D.A."/>
            <person name="Robb F."/>
            <person name="Colman A."/>
            <person name="Tallon L.J."/>
            <person name="Badger J.H."/>
            <person name="Madupu R."/>
            <person name="Ward N.L."/>
            <person name="Eisen J.A."/>
        </authorList>
    </citation>
    <scope>NUCLEOTIDE SEQUENCE [LARGE SCALE GENOMIC DNA]</scope>
    <source>
        <strain evidence="3">ATCC 27502 / DSM 5159 / P-2</strain>
        <plasmid evidence="2">unnamed</plasmid>
    </source>
</reference>
<accession>B9L2V4</accession>
<dbReference type="SUPFAM" id="SSF90257">
    <property type="entry name" value="Myosin rod fragments"/>
    <property type="match status" value="1"/>
</dbReference>
<proteinExistence type="predicted"/>
<dbReference type="eggNOG" id="ENOG503259P">
    <property type="taxonomic scope" value="Bacteria"/>
</dbReference>
<dbReference type="Proteomes" id="UP000000447">
    <property type="component" value="Plasmid unnamed"/>
</dbReference>
<organism evidence="2 3">
    <name type="scientific">Thermomicrobium roseum (strain ATCC 27502 / DSM 5159 / P-2)</name>
    <dbReference type="NCBI Taxonomy" id="309801"/>
    <lineage>
        <taxon>Bacteria</taxon>
        <taxon>Pseudomonadati</taxon>
        <taxon>Thermomicrobiota</taxon>
        <taxon>Thermomicrobia</taxon>
        <taxon>Thermomicrobiales</taxon>
        <taxon>Thermomicrobiaceae</taxon>
        <taxon>Thermomicrobium</taxon>
    </lineage>
</organism>
<keyword evidence="3" id="KW-1185">Reference proteome</keyword>
<keyword evidence="1" id="KW-0175">Coiled coil</keyword>
<dbReference type="EMBL" id="CP001276">
    <property type="protein sequence ID" value="ACM07222.1"/>
    <property type="molecule type" value="Genomic_DNA"/>
</dbReference>
<name>B9L2V4_THERP</name>